<dbReference type="Proteomes" id="UP000189670">
    <property type="component" value="Unassembled WGS sequence"/>
</dbReference>
<name>A0A1V1P3P1_9BACT</name>
<evidence type="ECO:0000313" key="5">
    <source>
        <dbReference type="Proteomes" id="UP000189670"/>
    </source>
</evidence>
<evidence type="ECO:0000259" key="3">
    <source>
        <dbReference type="SMART" id="SM00560"/>
    </source>
</evidence>
<evidence type="ECO:0000256" key="2">
    <source>
        <dbReference type="ARBA" id="ARBA00023157"/>
    </source>
</evidence>
<accession>A0A1V1P3P1</accession>
<proteinExistence type="predicted"/>
<dbReference type="SMART" id="SM00560">
    <property type="entry name" value="LamGL"/>
    <property type="match status" value="2"/>
</dbReference>
<dbReference type="InterPro" id="IPR006558">
    <property type="entry name" value="LamG-like"/>
</dbReference>
<feature type="domain" description="LamG-like jellyroll fold" evidence="3">
    <location>
        <begin position="1441"/>
        <end position="1561"/>
    </location>
</feature>
<dbReference type="InterPro" id="IPR013320">
    <property type="entry name" value="ConA-like_dom_sf"/>
</dbReference>
<keyword evidence="2" id="KW-1015">Disulfide bond</keyword>
<reference evidence="5" key="1">
    <citation type="submission" date="2012-11" db="EMBL/GenBank/DDBJ databases">
        <authorList>
            <person name="Lucero-Rivera Y.E."/>
            <person name="Tovar-Ramirez D."/>
        </authorList>
    </citation>
    <scope>NUCLEOTIDE SEQUENCE [LARGE SCALE GENOMIC DNA]</scope>
    <source>
        <strain evidence="5">Araruama</strain>
    </source>
</reference>
<gene>
    <name evidence="4" type="ORF">OMM_09611</name>
</gene>
<evidence type="ECO:0000256" key="1">
    <source>
        <dbReference type="ARBA" id="ARBA00022729"/>
    </source>
</evidence>
<evidence type="ECO:0000313" key="4">
    <source>
        <dbReference type="EMBL" id="ETR69418.1"/>
    </source>
</evidence>
<dbReference type="Gene3D" id="2.60.120.200">
    <property type="match status" value="4"/>
</dbReference>
<organism evidence="4 5">
    <name type="scientific">Candidatus Magnetoglobus multicellularis str. Araruama</name>
    <dbReference type="NCBI Taxonomy" id="890399"/>
    <lineage>
        <taxon>Bacteria</taxon>
        <taxon>Pseudomonadati</taxon>
        <taxon>Thermodesulfobacteriota</taxon>
        <taxon>Desulfobacteria</taxon>
        <taxon>Desulfobacterales</taxon>
        <taxon>Desulfobacteraceae</taxon>
        <taxon>Candidatus Magnetoglobus</taxon>
    </lineage>
</organism>
<feature type="non-terminal residue" evidence="4">
    <location>
        <position position="1"/>
    </location>
</feature>
<protein>
    <recommendedName>
        <fullName evidence="3">LamG-like jellyroll fold domain-containing protein</fullName>
    </recommendedName>
</protein>
<keyword evidence="1" id="KW-0732">Signal</keyword>
<feature type="non-terminal residue" evidence="4">
    <location>
        <position position="1683"/>
    </location>
</feature>
<sequence length="1683" mass="185957">LTDTHGRITITVTATDSGGLASSTNFHVIVSPPAAGNTLQFNYSDYIEIDGLGNWLSNRRQFTFECWFKGTSAYALFYIGSSNKYVTFGDSDHSIYRNGLNTEYVYSGNRSVINDENWHHLAVTWKRNTQNGFKSYLDGVLIRSMDTQDIDLPDFTNQPAWIGKNYYSSGPQGQMDEFRIWEYARTADDIRQNMCRHLSGSEDGLLAYIRFDHPNGTTEIEELTGNPNLTLTMYNGNPSNNWIVSGAAIGDTSIYLYDNGNLGSDYTINMTRADGESITVTGLSGHFEGMQLYLVDETPANTSAPPEWNLLHTNYYWGVFASGLHTQYQMIYNYAGLTGITTENNLKLAFRSAASESWSDSEENALDTGIKTITKSGLDRGEYIPGESNSTTTTGIDTQIIDSNTIAGPLSFSIVDADGGMVTITAQSSNSSLITDTNINLNGAGSYTTTVSLTAGVWQELSIVVIPTSNTYGTADIMLTILDDTGHLTYMTFTVDIIPPGSGNALYFPVNTPQYIQIPAHAFSQSYSEMSISFWTYGQPDTSYETTLIYAEDSSYNELFSFKLPNSSRQMYYYGPMGMEYHSYSLETTEYKGQWNHWAITRNADTQELKFYFNGILQDTAYAANYPIENITRLKIGCYSQGGSNFYGTIDEFRIWDYARSQTEIRQDMCKKLTGSETGLILYYRFDQGSGTKIVDSTSHANHGELYETYDQNRWIRSNAPIGDMSAFDYDGTTASSFSVSLTDAANEKVTVTGESGIYSGLHVYRVDAAPVGITPPTLWTGLDSDHYWGAFPIGTGTTAQIVYQYTGSTAVSVEADTQLAFRNQVENDWSGMSGILNTTSHCITATTSYSRVEFVLGESKTPVIYPIENPTTLEHPVSLTISDSDGGDLTVTISSGYTELSNAQININSSGSNVYAFNGTAGAFENLSIVFTQATSQPAIIPITVTVTDASNLSSTFSFQIEIMPGPGYAFANSTYHSVMVPHDRYLNRSNQLTLEAWIYLNAAVNSTQYIIYKSGSYYLRLEYDRIKYSNSSNTYDFFHHLNPQQWYHLAMVQNDSDVSLYINGILLKTINFYDAVYNSTYDLYIGSINGSSNFYGKLDEIRFWNCARTADEIRAYMCQPLTGSEPNLKLYFKFDQTSGSVVTDHSLYKNHGISSYSDWQISGAALGDVSIYDYDGSIPSDFQVTLAHPNGDSMTLTGDGDSGFYSGLQLYYVDEAPANMNPPDNWTLIDTDHYWGVFASGNEPTYAIAYNYSGIDSYTIENDIKLTMRNNAADNWQEAAANLNTSAKSLHKSNHAGQSEFVLGQAKNPTVFDVADQTSISDAVNFSVVDADGGILTITVSLADGSTLTQVSFNVNSSGSNSVTVSTTAGIAEDLSLTINRLTDAMGDLTLTVMVTDAQGLTSSTQFQVAFMPGPGYAFYFSGSYDTVQVLHDESLSFTRMTLETWVKLYNQCNAYPFYKNGDFYIYVTPNTIEFYNGNNYLSINYVLPVNEWVHIACVYDVTQTMFIYVNGELKYQQSLSPGSTSNTSPLYIGSSSGSSTIYGEMDETRIWNYGRTATQIRETMCQKLNGTEPGLVAYYRFDHANGAVLKDYSIYENHATMSGIEDAYWTVSNAPLGNDSAYDYTGALAADFAAAITHTMGDSFSVTGDSGTYTALHIYRVDDFPNAATPPANWSFIDPD</sequence>
<dbReference type="Pfam" id="PF13385">
    <property type="entry name" value="Laminin_G_3"/>
    <property type="match status" value="4"/>
</dbReference>
<dbReference type="SUPFAM" id="SSF49899">
    <property type="entry name" value="Concanavalin A-like lectins/glucanases"/>
    <property type="match status" value="4"/>
</dbReference>
<dbReference type="PANTHER" id="PTHR42535">
    <property type="entry name" value="OOKINETE PROTEIN, PUTATIVE-RELATED"/>
    <property type="match status" value="1"/>
</dbReference>
<dbReference type="PANTHER" id="PTHR42535:SF2">
    <property type="entry name" value="CHROMOSOME UNDETERMINED SCAFFOLD_146, WHOLE GENOME SHOTGUN SEQUENCE"/>
    <property type="match status" value="1"/>
</dbReference>
<dbReference type="EMBL" id="ATBP01000649">
    <property type="protein sequence ID" value="ETR69418.1"/>
    <property type="molecule type" value="Genomic_DNA"/>
</dbReference>
<feature type="domain" description="LamG-like jellyroll fold" evidence="3">
    <location>
        <begin position="992"/>
        <end position="1113"/>
    </location>
</feature>
<comment type="caution">
    <text evidence="4">The sequence shown here is derived from an EMBL/GenBank/DDBJ whole genome shotgun (WGS) entry which is preliminary data.</text>
</comment>